<dbReference type="Pfam" id="PF01097">
    <property type="entry name" value="Defensin_2"/>
    <property type="match status" value="1"/>
</dbReference>
<proteinExistence type="predicted"/>
<feature type="signal peptide" evidence="2">
    <location>
        <begin position="1"/>
        <end position="19"/>
    </location>
</feature>
<evidence type="ECO:0000259" key="3">
    <source>
        <dbReference type="Pfam" id="PF01097"/>
    </source>
</evidence>
<dbReference type="InterPro" id="IPR036574">
    <property type="entry name" value="Scorpion_toxin-like_sf"/>
</dbReference>
<feature type="domain" description="Invertebrate defensins family profile" evidence="3">
    <location>
        <begin position="64"/>
        <end position="87"/>
    </location>
</feature>
<dbReference type="EMBL" id="GFTR01001198">
    <property type="protein sequence ID" value="JAW15228.1"/>
    <property type="molecule type" value="Transcribed_RNA"/>
</dbReference>
<keyword evidence="2" id="KW-0732">Signal</keyword>
<evidence type="ECO:0000256" key="1">
    <source>
        <dbReference type="ARBA" id="ARBA00023157"/>
    </source>
</evidence>
<sequence>MKCTLFLVTLFLVAALAYSYLDELLRKELVGAQRKPAGELIKKAYRKRTNFLRFCDQFSFESDEACAANCKLKKHRGGECRGTTCHCWR</sequence>
<dbReference type="GO" id="GO:0006952">
    <property type="term" value="P:defense response"/>
    <property type="evidence" value="ECO:0007669"/>
    <property type="project" value="InterPro"/>
</dbReference>
<organism evidence="4">
    <name type="scientific">Panstrongylus lignarius</name>
    <dbReference type="NCBI Taxonomy" id="156445"/>
    <lineage>
        <taxon>Eukaryota</taxon>
        <taxon>Metazoa</taxon>
        <taxon>Ecdysozoa</taxon>
        <taxon>Arthropoda</taxon>
        <taxon>Hexapoda</taxon>
        <taxon>Insecta</taxon>
        <taxon>Pterygota</taxon>
        <taxon>Neoptera</taxon>
        <taxon>Paraneoptera</taxon>
        <taxon>Hemiptera</taxon>
        <taxon>Heteroptera</taxon>
        <taxon>Panheteroptera</taxon>
        <taxon>Cimicomorpha</taxon>
        <taxon>Reduviidae</taxon>
        <taxon>Triatominae</taxon>
        <taxon>Panstrongylus</taxon>
    </lineage>
</organism>
<reference evidence="4" key="1">
    <citation type="journal article" date="2018" name="PLoS Negl. Trop. Dis.">
        <title>An insight into the salivary gland and fat body transcriptome of Panstrongylus lignarius (Hemiptera: Heteroptera), the main vector of Chagas disease in Peru.</title>
        <authorList>
            <person name="Nevoa J.C."/>
            <person name="Mendes M.T."/>
            <person name="da Silva M.V."/>
            <person name="Soares S.C."/>
            <person name="Oliveira C.J.F."/>
            <person name="Ribeiro J.M.C."/>
        </authorList>
    </citation>
    <scope>NUCLEOTIDE SEQUENCE</scope>
</reference>
<dbReference type="GO" id="GO:0051707">
    <property type="term" value="P:response to other organism"/>
    <property type="evidence" value="ECO:0007669"/>
    <property type="project" value="UniProtKB-ARBA"/>
</dbReference>
<keyword evidence="1" id="KW-1015">Disulfide bond</keyword>
<protein>
    <submittedName>
        <fullName evidence="4">Putative defensin a</fullName>
    </submittedName>
</protein>
<name>A0A224XYX4_9HEMI</name>
<dbReference type="Gene3D" id="3.30.30.10">
    <property type="entry name" value="Knottin, scorpion toxin-like"/>
    <property type="match status" value="1"/>
</dbReference>
<evidence type="ECO:0000313" key="4">
    <source>
        <dbReference type="EMBL" id="JAW15228.1"/>
    </source>
</evidence>
<dbReference type="InterPro" id="IPR001542">
    <property type="entry name" value="Defensin_invertebrate/fungal"/>
</dbReference>
<feature type="chain" id="PRO_5012623766" evidence="2">
    <location>
        <begin position="20"/>
        <end position="89"/>
    </location>
</feature>
<dbReference type="AlphaFoldDB" id="A0A224XYX4"/>
<accession>A0A224XYX4</accession>
<evidence type="ECO:0000256" key="2">
    <source>
        <dbReference type="SAM" id="SignalP"/>
    </source>
</evidence>